<feature type="signal peptide" evidence="1">
    <location>
        <begin position="1"/>
        <end position="21"/>
    </location>
</feature>
<dbReference type="Proteomes" id="UP001064632">
    <property type="component" value="Chromosome"/>
</dbReference>
<keyword evidence="1" id="KW-0732">Signal</keyword>
<reference evidence="2" key="1">
    <citation type="submission" date="2022-09" db="EMBL/GenBank/DDBJ databases">
        <title>Tahibacter sp. nov., isolated from a fresh water.</title>
        <authorList>
            <person name="Baek J.H."/>
            <person name="Lee J.K."/>
            <person name="Kim J.M."/>
            <person name="Jeon C.O."/>
        </authorList>
    </citation>
    <scope>NUCLEOTIDE SEQUENCE</scope>
    <source>
        <strain evidence="2">W38</strain>
    </source>
</reference>
<evidence type="ECO:0000313" key="3">
    <source>
        <dbReference type="Proteomes" id="UP001064632"/>
    </source>
</evidence>
<evidence type="ECO:0008006" key="4">
    <source>
        <dbReference type="Google" id="ProtNLM"/>
    </source>
</evidence>
<keyword evidence="3" id="KW-1185">Reference proteome</keyword>
<feature type="chain" id="PRO_5047154928" description="Porin" evidence="1">
    <location>
        <begin position="22"/>
        <end position="412"/>
    </location>
</feature>
<dbReference type="Pfam" id="PF06980">
    <property type="entry name" value="DUF1302"/>
    <property type="match status" value="1"/>
</dbReference>
<name>A0ABY6BGF7_9GAMM</name>
<evidence type="ECO:0000313" key="2">
    <source>
        <dbReference type="EMBL" id="UXI69109.1"/>
    </source>
</evidence>
<accession>A0ABY6BGF7</accession>
<dbReference type="RefSeq" id="WP_261696067.1">
    <property type="nucleotide sequence ID" value="NZ_CP104694.1"/>
</dbReference>
<proteinExistence type="predicted"/>
<sequence length="412" mass="45803">MRYVSAVLVLAASGAAAPVPAFDGSIGAVYSAGITDGAAYERGTVLKLRYAQSLGGFELRAEARHRWNDAACDASAPACDAYRAHFDWRELYLARTFGDWQWSAGLQQVVWGRADNLRVFDLVNPLDLRDYVLPDLGDYRLAVPMLRGLGPVGEWTVEAVWLPYFTPTRFAAAGSPYDLDLPGRIASLGLLPEGERRPSRNVRNGEVGVQLSTTRGALDISLLGFSGWNDDPVYALDDPARVAVGAQYRRQMTFGLGLAYALESGWVLRGESTFTPDAAYSALGQVRGVARAGTWNVLAGADYTWRDWVFSFQLNDRWIDDWHASYGVPEHASIATASATGTTHRGRFTHRLAYSVMPQNGDGAWLQWRSAWQFNDRWQLEGTLDLLSGDDTGFFGQFRDRDRLRLELRRQF</sequence>
<dbReference type="EMBL" id="CP104694">
    <property type="protein sequence ID" value="UXI69109.1"/>
    <property type="molecule type" value="Genomic_DNA"/>
</dbReference>
<protein>
    <recommendedName>
        <fullName evidence="4">Porin</fullName>
    </recommendedName>
</protein>
<gene>
    <name evidence="2" type="ORF">N4264_05515</name>
</gene>
<dbReference type="InterPro" id="IPR010727">
    <property type="entry name" value="DUF1302"/>
</dbReference>
<organism evidence="2 3">
    <name type="scientific">Tahibacter amnicola</name>
    <dbReference type="NCBI Taxonomy" id="2976241"/>
    <lineage>
        <taxon>Bacteria</taxon>
        <taxon>Pseudomonadati</taxon>
        <taxon>Pseudomonadota</taxon>
        <taxon>Gammaproteobacteria</taxon>
        <taxon>Lysobacterales</taxon>
        <taxon>Rhodanobacteraceae</taxon>
        <taxon>Tahibacter</taxon>
    </lineage>
</organism>
<evidence type="ECO:0000256" key="1">
    <source>
        <dbReference type="SAM" id="SignalP"/>
    </source>
</evidence>